<feature type="transmembrane region" description="Helical" evidence="13">
    <location>
        <begin position="37"/>
        <end position="55"/>
    </location>
</feature>
<keyword evidence="10" id="KW-0406">Ion transport</keyword>
<dbReference type="Pfam" id="PF00520">
    <property type="entry name" value="Ion_trans"/>
    <property type="match status" value="1"/>
</dbReference>
<evidence type="ECO:0000256" key="2">
    <source>
        <dbReference type="ARBA" id="ARBA00007929"/>
    </source>
</evidence>
<feature type="transmembrane region" description="Helical" evidence="13">
    <location>
        <begin position="218"/>
        <end position="239"/>
    </location>
</feature>
<dbReference type="InterPro" id="IPR003938">
    <property type="entry name" value="K_chnl_volt-dep_EAG/ELK/ERG"/>
</dbReference>
<evidence type="ECO:0000256" key="6">
    <source>
        <dbReference type="ARBA" id="ARBA00022826"/>
    </source>
</evidence>
<dbReference type="FunFam" id="1.10.287.70:FF:000139">
    <property type="entry name" value="Potassium channel SKOR"/>
    <property type="match status" value="1"/>
</dbReference>
<organism evidence="15 16">
    <name type="scientific">Ensete ventricosum</name>
    <name type="common">Abyssinian banana</name>
    <name type="synonym">Musa ensete</name>
    <dbReference type="NCBI Taxonomy" id="4639"/>
    <lineage>
        <taxon>Eukaryota</taxon>
        <taxon>Viridiplantae</taxon>
        <taxon>Streptophyta</taxon>
        <taxon>Embryophyta</taxon>
        <taxon>Tracheophyta</taxon>
        <taxon>Spermatophyta</taxon>
        <taxon>Magnoliopsida</taxon>
        <taxon>Liliopsida</taxon>
        <taxon>Zingiberales</taxon>
        <taxon>Musaceae</taxon>
        <taxon>Ensete</taxon>
    </lineage>
</organism>
<dbReference type="Gene3D" id="2.60.120.10">
    <property type="entry name" value="Jelly Rolls"/>
    <property type="match status" value="1"/>
</dbReference>
<dbReference type="SUPFAM" id="SSF51206">
    <property type="entry name" value="cAMP-binding domain-like"/>
    <property type="match status" value="1"/>
</dbReference>
<dbReference type="Proteomes" id="UP000287651">
    <property type="component" value="Unassembled WGS sequence"/>
</dbReference>
<comment type="caution">
    <text evidence="15">The sequence shown here is derived from an EMBL/GenBank/DDBJ whole genome shotgun (WGS) entry which is preliminary data.</text>
</comment>
<keyword evidence="5 13" id="KW-0812">Transmembrane</keyword>
<dbReference type="InterPro" id="IPR000595">
    <property type="entry name" value="cNMP-bd_dom"/>
</dbReference>
<evidence type="ECO:0000256" key="8">
    <source>
        <dbReference type="ARBA" id="ARBA00022958"/>
    </source>
</evidence>
<feature type="domain" description="Cyclic nucleotide-binding" evidence="14">
    <location>
        <begin position="318"/>
        <end position="363"/>
    </location>
</feature>
<evidence type="ECO:0000256" key="11">
    <source>
        <dbReference type="ARBA" id="ARBA00023136"/>
    </source>
</evidence>
<evidence type="ECO:0000256" key="3">
    <source>
        <dbReference type="ARBA" id="ARBA00022448"/>
    </source>
</evidence>
<dbReference type="PRINTS" id="PR01463">
    <property type="entry name" value="EAGCHANLFMLY"/>
</dbReference>
<evidence type="ECO:0000313" key="15">
    <source>
        <dbReference type="EMBL" id="RRT57854.1"/>
    </source>
</evidence>
<dbReference type="CDD" id="cd00038">
    <property type="entry name" value="CAP_ED"/>
    <property type="match status" value="1"/>
</dbReference>
<keyword evidence="3" id="KW-0813">Transport</keyword>
<evidence type="ECO:0000256" key="7">
    <source>
        <dbReference type="ARBA" id="ARBA00022882"/>
    </source>
</evidence>
<comment type="similarity">
    <text evidence="2">Belongs to the potassium channel family. Plant (TC 1.A.1.4) subfamily.</text>
</comment>
<reference evidence="15 16" key="1">
    <citation type="journal article" date="2014" name="Agronomy (Basel)">
        <title>A Draft Genome Sequence for Ensete ventricosum, the Drought-Tolerant Tree Against Hunger.</title>
        <authorList>
            <person name="Harrison J."/>
            <person name="Moore K.A."/>
            <person name="Paszkiewicz K."/>
            <person name="Jones T."/>
            <person name="Grant M."/>
            <person name="Ambacheew D."/>
            <person name="Muzemil S."/>
            <person name="Studholme D.J."/>
        </authorList>
    </citation>
    <scope>NUCLEOTIDE SEQUENCE [LARGE SCALE GENOMIC DNA]</scope>
</reference>
<dbReference type="GO" id="GO:0034702">
    <property type="term" value="C:monoatomic ion channel complex"/>
    <property type="evidence" value="ECO:0007669"/>
    <property type="project" value="UniProtKB-KW"/>
</dbReference>
<evidence type="ECO:0000256" key="1">
    <source>
        <dbReference type="ARBA" id="ARBA00004141"/>
    </source>
</evidence>
<keyword evidence="12" id="KW-0407">Ion channel</keyword>
<dbReference type="PROSITE" id="PS50042">
    <property type="entry name" value="CNMP_BINDING_3"/>
    <property type="match status" value="1"/>
</dbReference>
<feature type="non-terminal residue" evidence="15">
    <location>
        <position position="1"/>
    </location>
</feature>
<dbReference type="EMBL" id="AMZH03008976">
    <property type="protein sequence ID" value="RRT57854.1"/>
    <property type="molecule type" value="Genomic_DNA"/>
</dbReference>
<sequence>RAWETFLIILVIYSAWVSPFEFGFLEDSRGSLALVDNIVNAFFAIDIMLTFFVAYLDKATYLLVDDRKKIAWRYLHSWFILDVASTIPSEIARKMLPPKIRSYGFFNMLRLWRLRRVSALFARLEKDRNFNYFWVRCAKLICVTVFAIHCAGCFYFLLAARHHDPSQTWIGASMPDFHEQSLWIQYVTSMYWSITTLTTVGYGDLHAENIGEMIFNTFYMLFNLGLTAYLIGNMTNLVVHGTRRTRKYRDTIQAATGFAQRNQLPERLQDQMISHLSLKFRTDSEGLQQQETLDALPKAIRSSISHYLFYSVVQKVYLFQGVSQDLLFQLVSEMKGEYFPPREDVILQNEAPTDFYILVTGTLVKNFPFSEVFYC</sequence>
<dbReference type="InterPro" id="IPR014710">
    <property type="entry name" value="RmlC-like_jellyroll"/>
</dbReference>
<keyword evidence="9 13" id="KW-1133">Transmembrane helix</keyword>
<feature type="transmembrane region" description="Helical" evidence="13">
    <location>
        <begin position="6"/>
        <end position="25"/>
    </location>
</feature>
<keyword evidence="8" id="KW-0630">Potassium</keyword>
<evidence type="ECO:0000256" key="9">
    <source>
        <dbReference type="ARBA" id="ARBA00022989"/>
    </source>
</evidence>
<accession>A0A426Z1K7</accession>
<evidence type="ECO:0000256" key="10">
    <source>
        <dbReference type="ARBA" id="ARBA00023065"/>
    </source>
</evidence>
<evidence type="ECO:0000313" key="16">
    <source>
        <dbReference type="Proteomes" id="UP000287651"/>
    </source>
</evidence>
<dbReference type="SUPFAM" id="SSF81324">
    <property type="entry name" value="Voltage-gated potassium channels"/>
    <property type="match status" value="1"/>
</dbReference>
<keyword evidence="7" id="KW-0851">Voltage-gated channel</keyword>
<dbReference type="GO" id="GO:0005249">
    <property type="term" value="F:voltage-gated potassium channel activity"/>
    <property type="evidence" value="ECO:0007669"/>
    <property type="project" value="InterPro"/>
</dbReference>
<gene>
    <name evidence="15" type="ORF">B296_00042181</name>
</gene>
<evidence type="ECO:0000256" key="12">
    <source>
        <dbReference type="ARBA" id="ARBA00023303"/>
    </source>
</evidence>
<evidence type="ECO:0000256" key="13">
    <source>
        <dbReference type="SAM" id="Phobius"/>
    </source>
</evidence>
<dbReference type="Gene3D" id="1.10.287.70">
    <property type="match status" value="1"/>
</dbReference>
<proteinExistence type="inferred from homology"/>
<feature type="transmembrane region" description="Helical" evidence="13">
    <location>
        <begin position="133"/>
        <end position="158"/>
    </location>
</feature>
<name>A0A426Z1K7_ENSVE</name>
<keyword evidence="6" id="KW-0631">Potassium channel</keyword>
<dbReference type="InterPro" id="IPR018490">
    <property type="entry name" value="cNMP-bd_dom_sf"/>
</dbReference>
<protein>
    <recommendedName>
        <fullName evidence="14">Cyclic nucleotide-binding domain-containing protein</fullName>
    </recommendedName>
</protein>
<dbReference type="PANTHER" id="PTHR45743">
    <property type="entry name" value="POTASSIUM CHANNEL AKT1"/>
    <property type="match status" value="1"/>
</dbReference>
<evidence type="ECO:0000256" key="4">
    <source>
        <dbReference type="ARBA" id="ARBA00022538"/>
    </source>
</evidence>
<evidence type="ECO:0000256" key="5">
    <source>
        <dbReference type="ARBA" id="ARBA00022692"/>
    </source>
</evidence>
<comment type="subcellular location">
    <subcellularLocation>
        <location evidence="1">Membrane</location>
        <topology evidence="1">Multi-pass membrane protein</topology>
    </subcellularLocation>
</comment>
<keyword evidence="11 13" id="KW-0472">Membrane</keyword>
<dbReference type="InterPro" id="IPR045319">
    <property type="entry name" value="KAT/AKT"/>
</dbReference>
<dbReference type="PANTHER" id="PTHR45743:SF2">
    <property type="entry name" value="POTASSIUM CHANNEL AKT1"/>
    <property type="match status" value="1"/>
</dbReference>
<dbReference type="AlphaFoldDB" id="A0A426Z1K7"/>
<dbReference type="InterPro" id="IPR005821">
    <property type="entry name" value="Ion_trans_dom"/>
</dbReference>
<evidence type="ECO:0000259" key="14">
    <source>
        <dbReference type="PROSITE" id="PS50042"/>
    </source>
</evidence>
<keyword evidence="4" id="KW-0633">Potassium transport</keyword>